<accession>A0A7I7T620</accession>
<organism evidence="1 2">
    <name type="scientific">Mycolicibacterium helvum</name>
    <dbReference type="NCBI Taxonomy" id="1534349"/>
    <lineage>
        <taxon>Bacteria</taxon>
        <taxon>Bacillati</taxon>
        <taxon>Actinomycetota</taxon>
        <taxon>Actinomycetes</taxon>
        <taxon>Mycobacteriales</taxon>
        <taxon>Mycobacteriaceae</taxon>
        <taxon>Mycolicibacterium</taxon>
    </lineage>
</organism>
<dbReference type="AlphaFoldDB" id="A0A7I7T620"/>
<dbReference type="Proteomes" id="UP000467148">
    <property type="component" value="Chromosome"/>
</dbReference>
<dbReference type="RefSeq" id="WP_179968529.1">
    <property type="nucleotide sequence ID" value="NZ_AP022596.1"/>
</dbReference>
<dbReference type="KEGG" id="mhev:MHEL_29670"/>
<evidence type="ECO:0000313" key="1">
    <source>
        <dbReference type="EMBL" id="BBY64724.1"/>
    </source>
</evidence>
<proteinExistence type="predicted"/>
<reference evidence="1 2" key="1">
    <citation type="journal article" date="2019" name="Emerg. Microbes Infect.">
        <title>Comprehensive subspecies identification of 175 nontuberculous mycobacteria species based on 7547 genomic profiles.</title>
        <authorList>
            <person name="Matsumoto Y."/>
            <person name="Kinjo T."/>
            <person name="Motooka D."/>
            <person name="Nabeya D."/>
            <person name="Jung N."/>
            <person name="Uechi K."/>
            <person name="Horii T."/>
            <person name="Iida T."/>
            <person name="Fujita J."/>
            <person name="Nakamura S."/>
        </authorList>
    </citation>
    <scope>NUCLEOTIDE SEQUENCE [LARGE SCALE GENOMIC DNA]</scope>
    <source>
        <strain evidence="1 2">JCM 30396</strain>
    </source>
</reference>
<protein>
    <submittedName>
        <fullName evidence="1">Uncharacterized protein</fullName>
    </submittedName>
</protein>
<evidence type="ECO:0000313" key="2">
    <source>
        <dbReference type="Proteomes" id="UP000467148"/>
    </source>
</evidence>
<keyword evidence="2" id="KW-1185">Reference proteome</keyword>
<gene>
    <name evidence="1" type="ORF">MHEL_29670</name>
</gene>
<sequence length="46" mass="4917">MSEIAAQRGVVIGSASRIGWAVAKGLADGVLEDYIERTHVDRMACL</sequence>
<name>A0A7I7T620_9MYCO</name>
<dbReference type="EMBL" id="AP022596">
    <property type="protein sequence ID" value="BBY64724.1"/>
    <property type="molecule type" value="Genomic_DNA"/>
</dbReference>